<dbReference type="AlphaFoldDB" id="A0A2H5Q5L5"/>
<proteinExistence type="predicted"/>
<gene>
    <name evidence="1" type="ORF">CUMW_198300</name>
</gene>
<dbReference type="Proteomes" id="UP000236630">
    <property type="component" value="Unassembled WGS sequence"/>
</dbReference>
<organism evidence="1 2">
    <name type="scientific">Citrus unshiu</name>
    <name type="common">Satsuma mandarin</name>
    <name type="synonym">Citrus nobilis var. unshiu</name>
    <dbReference type="NCBI Taxonomy" id="55188"/>
    <lineage>
        <taxon>Eukaryota</taxon>
        <taxon>Viridiplantae</taxon>
        <taxon>Streptophyta</taxon>
        <taxon>Embryophyta</taxon>
        <taxon>Tracheophyta</taxon>
        <taxon>Spermatophyta</taxon>
        <taxon>Magnoliopsida</taxon>
        <taxon>eudicotyledons</taxon>
        <taxon>Gunneridae</taxon>
        <taxon>Pentapetalae</taxon>
        <taxon>rosids</taxon>
        <taxon>malvids</taxon>
        <taxon>Sapindales</taxon>
        <taxon>Rutaceae</taxon>
        <taxon>Aurantioideae</taxon>
        <taxon>Citrus</taxon>
    </lineage>
</organism>
<reference evidence="1 2" key="1">
    <citation type="journal article" date="2017" name="Front. Genet.">
        <title>Draft sequencing of the heterozygous diploid genome of Satsuma (Citrus unshiu Marc.) using a hybrid assembly approach.</title>
        <authorList>
            <person name="Shimizu T."/>
            <person name="Tanizawa Y."/>
            <person name="Mochizuki T."/>
            <person name="Nagasaki H."/>
            <person name="Yoshioka T."/>
            <person name="Toyoda A."/>
            <person name="Fujiyama A."/>
            <person name="Kaminuma E."/>
            <person name="Nakamura Y."/>
        </authorList>
    </citation>
    <scope>NUCLEOTIDE SEQUENCE [LARGE SCALE GENOMIC DNA]</scope>
    <source>
        <strain evidence="2">cv. Miyagawa wase</strain>
    </source>
</reference>
<protein>
    <submittedName>
        <fullName evidence="1">Uncharacterized protein</fullName>
    </submittedName>
</protein>
<sequence>AWSAGTLVHYPSDLTHEQWLNNKPVISNIVYFSMCVFTHHARIKEKSPCVGITFVRTESRSFRATTQGIHMDFCTLLFGYIAIHTLSTLDGDKPWDDWWSPALLSSVSAVLPRIILSASFLHWQNTAAFDGILFASLAEPWWMEGG</sequence>
<accession>A0A2H5Q5L5</accession>
<evidence type="ECO:0000313" key="2">
    <source>
        <dbReference type="Proteomes" id="UP000236630"/>
    </source>
</evidence>
<evidence type="ECO:0000313" key="1">
    <source>
        <dbReference type="EMBL" id="GAY59940.1"/>
    </source>
</evidence>
<dbReference type="EMBL" id="BDQV01000224">
    <property type="protein sequence ID" value="GAY59940.1"/>
    <property type="molecule type" value="Genomic_DNA"/>
</dbReference>
<keyword evidence="2" id="KW-1185">Reference proteome</keyword>
<name>A0A2H5Q5L5_CITUN</name>
<feature type="non-terminal residue" evidence="1">
    <location>
        <position position="1"/>
    </location>
</feature>
<comment type="caution">
    <text evidence="1">The sequence shown here is derived from an EMBL/GenBank/DDBJ whole genome shotgun (WGS) entry which is preliminary data.</text>
</comment>